<dbReference type="PANTHER" id="PTHR34047">
    <property type="entry name" value="NUCLEAR INTRON MATURASE 1, MITOCHONDRIAL-RELATED"/>
    <property type="match status" value="1"/>
</dbReference>
<evidence type="ECO:0000313" key="2">
    <source>
        <dbReference type="EMBL" id="OHA22468.1"/>
    </source>
</evidence>
<dbReference type="Pfam" id="PF00078">
    <property type="entry name" value="RVT_1"/>
    <property type="match status" value="1"/>
</dbReference>
<dbReference type="InterPro" id="IPR000477">
    <property type="entry name" value="RT_dom"/>
</dbReference>
<accession>A0A1G2MF03</accession>
<dbReference type="InterPro" id="IPR043128">
    <property type="entry name" value="Rev_trsase/Diguanyl_cyclase"/>
</dbReference>
<dbReference type="InterPro" id="IPR051083">
    <property type="entry name" value="GrpII_Intron_Splice-Mob/Def"/>
</dbReference>
<protein>
    <recommendedName>
        <fullName evidence="1">Reverse transcriptase domain-containing protein</fullName>
    </recommendedName>
</protein>
<comment type="caution">
    <text evidence="2">The sequence shown here is derived from an EMBL/GenBank/DDBJ whole genome shotgun (WGS) entry which is preliminary data.</text>
</comment>
<dbReference type="AlphaFoldDB" id="A0A1G2MF03"/>
<proteinExistence type="predicted"/>
<dbReference type="SUPFAM" id="SSF56672">
    <property type="entry name" value="DNA/RNA polymerases"/>
    <property type="match status" value="1"/>
</dbReference>
<dbReference type="Gene3D" id="3.30.70.270">
    <property type="match status" value="1"/>
</dbReference>
<dbReference type="Proteomes" id="UP000176493">
    <property type="component" value="Unassembled WGS sequence"/>
</dbReference>
<dbReference type="PANTHER" id="PTHR34047:SF8">
    <property type="entry name" value="PROTEIN YKFC"/>
    <property type="match status" value="1"/>
</dbReference>
<gene>
    <name evidence="2" type="ORF">A2W52_00570</name>
</gene>
<dbReference type="CDD" id="cd01651">
    <property type="entry name" value="RT_G2_intron"/>
    <property type="match status" value="1"/>
</dbReference>
<dbReference type="EMBL" id="MHRJ01000025">
    <property type="protein sequence ID" value="OHA22468.1"/>
    <property type="molecule type" value="Genomic_DNA"/>
</dbReference>
<dbReference type="PROSITE" id="PS50878">
    <property type="entry name" value="RT_POL"/>
    <property type="match status" value="1"/>
</dbReference>
<dbReference type="InterPro" id="IPR043502">
    <property type="entry name" value="DNA/RNA_pol_sf"/>
</dbReference>
<evidence type="ECO:0000313" key="3">
    <source>
        <dbReference type="Proteomes" id="UP000176493"/>
    </source>
</evidence>
<reference evidence="2 3" key="1">
    <citation type="journal article" date="2016" name="Nat. Commun.">
        <title>Thousands of microbial genomes shed light on interconnected biogeochemical processes in an aquifer system.</title>
        <authorList>
            <person name="Anantharaman K."/>
            <person name="Brown C.T."/>
            <person name="Hug L.A."/>
            <person name="Sharon I."/>
            <person name="Castelle C.J."/>
            <person name="Probst A.J."/>
            <person name="Thomas B.C."/>
            <person name="Singh A."/>
            <person name="Wilkins M.J."/>
            <person name="Karaoz U."/>
            <person name="Brodie E.L."/>
            <person name="Williams K.H."/>
            <person name="Hubbard S.S."/>
            <person name="Banfield J.F."/>
        </authorList>
    </citation>
    <scope>NUCLEOTIDE SEQUENCE [LARGE SCALE GENOMIC DNA]</scope>
</reference>
<name>A0A1G2MF03_9BACT</name>
<feature type="domain" description="Reverse transcriptase" evidence="1">
    <location>
        <begin position="1"/>
        <end position="279"/>
    </location>
</feature>
<evidence type="ECO:0000259" key="1">
    <source>
        <dbReference type="PROSITE" id="PS50878"/>
    </source>
</evidence>
<sequence length="337" mass="39833">MNGIQFNHSYKDIISLENLLGAWQEFVKGKRKKLDVQKFSLCLMDNIISLHSDLRTKTYCHGGYQAFRISDPKPRNIHKASVRDRLFHRAVYRKLYPFFDRTFIADSFSCRNEKGTHKTINRFRRFVWKVSKNNTKSCWVLKCDIRKFFASIDHEILLRILRKQIFDEEIIQLLAEITGSFHTGVFCGKGLPLGNLTSQLFANIYLNEFDQFMKHKIKAKFYIRYADDFVVFSENKTWLEEILFQMENFLRDKLKLEIHPDKIFVKTVASGADFLGWVHFLDHRVLRTATKRRMFRRLVENPKQESIASCLGLLKCGNCYQLTKTIFDLWGVKQIVC</sequence>
<organism evidence="2 3">
    <name type="scientific">Candidatus Taylorbacteria bacterium RIFCSPHIGHO2_02_49_25</name>
    <dbReference type="NCBI Taxonomy" id="1802305"/>
    <lineage>
        <taxon>Bacteria</taxon>
        <taxon>Candidatus Tayloriibacteriota</taxon>
    </lineage>
</organism>